<comment type="caution">
    <text evidence="2">The sequence shown here is derived from an EMBL/GenBank/DDBJ whole genome shotgun (WGS) entry which is preliminary data.</text>
</comment>
<dbReference type="AlphaFoldDB" id="A0A7C1ZLF7"/>
<name>A0A7C1ZLF7_DESA2</name>
<reference evidence="2" key="1">
    <citation type="journal article" date="2020" name="mSystems">
        <title>Genome- and Community-Level Interaction Insights into Carbon Utilization and Element Cycling Functions of Hydrothermarchaeota in Hydrothermal Sediment.</title>
        <authorList>
            <person name="Zhou Z."/>
            <person name="Liu Y."/>
            <person name="Xu W."/>
            <person name="Pan J."/>
            <person name="Luo Z.H."/>
            <person name="Li M."/>
        </authorList>
    </citation>
    <scope>NUCLEOTIDE SEQUENCE [LARGE SCALE GENOMIC DNA]</scope>
    <source>
        <strain evidence="2">HyVt-389</strain>
    </source>
</reference>
<feature type="signal peptide" evidence="1">
    <location>
        <begin position="1"/>
        <end position="20"/>
    </location>
</feature>
<sequence>MRRLFFLFLILCLSLSTVSAKEILVEKGDIVFYYSSPLIGWEQGSWFLSLIQAADLYGKENRWFKRYYEGENLGLVRFILGDSTSDKQWVCNHVQIYDTPTIISWDENRSHIDVLRPPMGFDIEGCLEAYKKITDRSGIVVWFTHPLWFLFFYDTYTPWDANREKAEKDLNVLYEHIMSQFEIDISQQIEKAIHTPNWSMVAKTGAETDISVPEFFMRDASCSAGAFWALVRGMMPYFKDKHGTDLRMFFLDHPERVVWGDMITPGQLCALLLKLGFKRVFSDMPN</sequence>
<protein>
    <submittedName>
        <fullName evidence="2">Uncharacterized protein</fullName>
    </submittedName>
</protein>
<dbReference type="Proteomes" id="UP000885738">
    <property type="component" value="Unassembled WGS sequence"/>
</dbReference>
<gene>
    <name evidence="2" type="ORF">ENI35_01625</name>
</gene>
<evidence type="ECO:0000313" key="2">
    <source>
        <dbReference type="EMBL" id="HEC67505.1"/>
    </source>
</evidence>
<accession>A0A7C1ZLF7</accession>
<feature type="chain" id="PRO_5027662380" evidence="1">
    <location>
        <begin position="21"/>
        <end position="286"/>
    </location>
</feature>
<organism evidence="2">
    <name type="scientific">Desulfofervidus auxilii</name>
    <dbReference type="NCBI Taxonomy" id="1621989"/>
    <lineage>
        <taxon>Bacteria</taxon>
        <taxon>Pseudomonadati</taxon>
        <taxon>Thermodesulfobacteriota</taxon>
        <taxon>Candidatus Desulfofervidia</taxon>
        <taxon>Candidatus Desulfofervidales</taxon>
        <taxon>Candidatus Desulfofervidaceae</taxon>
        <taxon>Candidatus Desulfofervidus</taxon>
    </lineage>
</organism>
<evidence type="ECO:0000256" key="1">
    <source>
        <dbReference type="SAM" id="SignalP"/>
    </source>
</evidence>
<keyword evidence="1" id="KW-0732">Signal</keyword>
<dbReference type="EMBL" id="DRIH01000056">
    <property type="protein sequence ID" value="HEC67505.1"/>
    <property type="molecule type" value="Genomic_DNA"/>
</dbReference>
<proteinExistence type="predicted"/>